<dbReference type="InterPro" id="IPR005625">
    <property type="entry name" value="PepSY-ass_TM"/>
</dbReference>
<evidence type="ECO:0000313" key="3">
    <source>
        <dbReference type="Proteomes" id="UP001198701"/>
    </source>
</evidence>
<dbReference type="Pfam" id="PF03929">
    <property type="entry name" value="PepSY_TM"/>
    <property type="match status" value="1"/>
</dbReference>
<feature type="transmembrane region" description="Helical" evidence="1">
    <location>
        <begin position="213"/>
        <end position="232"/>
    </location>
</feature>
<comment type="caution">
    <text evidence="2">The sequence shown here is derived from an EMBL/GenBank/DDBJ whole genome shotgun (WGS) entry which is preliminary data.</text>
</comment>
<keyword evidence="1" id="KW-0472">Membrane</keyword>
<dbReference type="PANTHER" id="PTHR34219:SF3">
    <property type="entry name" value="BLL7967 PROTEIN"/>
    <property type="match status" value="1"/>
</dbReference>
<dbReference type="Proteomes" id="UP001198701">
    <property type="component" value="Unassembled WGS sequence"/>
</dbReference>
<evidence type="ECO:0000313" key="2">
    <source>
        <dbReference type="EMBL" id="MCC6072939.1"/>
    </source>
</evidence>
<evidence type="ECO:0000256" key="1">
    <source>
        <dbReference type="SAM" id="Phobius"/>
    </source>
</evidence>
<keyword evidence="1" id="KW-0812">Transmembrane</keyword>
<organism evidence="2 3">
    <name type="scientific">Massilia agrisoli</name>
    <dbReference type="NCBI Taxonomy" id="2892444"/>
    <lineage>
        <taxon>Bacteria</taxon>
        <taxon>Pseudomonadati</taxon>
        <taxon>Pseudomonadota</taxon>
        <taxon>Betaproteobacteria</taxon>
        <taxon>Burkholderiales</taxon>
        <taxon>Oxalobacteraceae</taxon>
        <taxon>Telluria group</taxon>
        <taxon>Massilia</taxon>
    </lineage>
</organism>
<keyword evidence="1" id="KW-1133">Transmembrane helix</keyword>
<dbReference type="PANTHER" id="PTHR34219">
    <property type="entry name" value="IRON-REGULATED INNER MEMBRANE PROTEIN-RELATED"/>
    <property type="match status" value="1"/>
</dbReference>
<gene>
    <name evidence="2" type="ORF">LMJ30_18565</name>
</gene>
<feature type="transmembrane region" description="Helical" evidence="1">
    <location>
        <begin position="357"/>
        <end position="380"/>
    </location>
</feature>
<feature type="transmembrane region" description="Helical" evidence="1">
    <location>
        <begin position="12"/>
        <end position="33"/>
    </location>
</feature>
<sequence length="397" mass="42617">MKQFLRTLHLWTGLVFGAILVVLGLTGSLLSWIHELDSMLNPGLLQVAPPANMRAGDPFKVDAALVQAATDTLVANPAYGRPSMLELPERAGDVFVAWYRPAPAAGAAPWSQAVTRQVMVDPARLVVLGERNWGEAGLSRPLLMPTLFHIHRYLVAGEVGKVVIAVTGVSLLLMTITGIILWWPKMAKAAIWKAITVRHGGSWPRFSFQLHRAGGFFAAPVLLVTALSGVYFNMPAWVTPAIKAVSHVSPNGKLTNKSEAGSRVSAAEAVAAAQAEFPNGRVSRLSFPAKPDQPFEARVRQPGELRMGPGATRISIDSGNGAVLRVIDPVRATGGDKFISWLFPLHTGEAFGTAGRVFISLFGLVPLAFFVTGLVVWLKLRRPAKAPRRKQAAAVAA</sequence>
<protein>
    <submittedName>
        <fullName evidence="2">PepSY domain-containing protein</fullName>
    </submittedName>
</protein>
<dbReference type="RefSeq" id="WP_229433918.1">
    <property type="nucleotide sequence ID" value="NZ_JAJHPV010000020.1"/>
</dbReference>
<dbReference type="EMBL" id="JAJHPV010000020">
    <property type="protein sequence ID" value="MCC6072939.1"/>
    <property type="molecule type" value="Genomic_DNA"/>
</dbReference>
<reference evidence="2 3" key="1">
    <citation type="submission" date="2021-11" db="EMBL/GenBank/DDBJ databases">
        <authorList>
            <person name="Huq M.A."/>
        </authorList>
    </citation>
    <scope>NUCLEOTIDE SEQUENCE [LARGE SCALE GENOMIC DNA]</scope>
    <source>
        <strain evidence="2 3">MAHUQ-52</strain>
    </source>
</reference>
<accession>A0ABS8IWE2</accession>
<name>A0ABS8IWE2_9BURK</name>
<keyword evidence="3" id="KW-1185">Reference proteome</keyword>
<feature type="transmembrane region" description="Helical" evidence="1">
    <location>
        <begin position="162"/>
        <end position="183"/>
    </location>
</feature>
<proteinExistence type="predicted"/>